<proteinExistence type="predicted"/>
<organism evidence="2 3">
    <name type="scientific">Hyaloperonospora brassicae</name>
    <name type="common">Brassica downy mildew</name>
    <name type="synonym">Peronospora brassicae</name>
    <dbReference type="NCBI Taxonomy" id="162125"/>
    <lineage>
        <taxon>Eukaryota</taxon>
        <taxon>Sar</taxon>
        <taxon>Stramenopiles</taxon>
        <taxon>Oomycota</taxon>
        <taxon>Peronosporomycetes</taxon>
        <taxon>Peronosporales</taxon>
        <taxon>Peronosporaceae</taxon>
        <taxon>Hyaloperonospora</taxon>
    </lineage>
</organism>
<protein>
    <submittedName>
        <fullName evidence="2">Uncharacterized protein</fullName>
    </submittedName>
</protein>
<accession>A0AAV0TT74</accession>
<dbReference type="EMBL" id="CANTFL010000740">
    <property type="protein sequence ID" value="CAI5727176.1"/>
    <property type="molecule type" value="Genomic_DNA"/>
</dbReference>
<gene>
    <name evidence="2" type="ORF">HBR001_LOCUS4026</name>
</gene>
<dbReference type="AlphaFoldDB" id="A0AAV0TT74"/>
<reference evidence="2" key="1">
    <citation type="submission" date="2022-12" db="EMBL/GenBank/DDBJ databases">
        <authorList>
            <person name="Webb A."/>
        </authorList>
    </citation>
    <scope>NUCLEOTIDE SEQUENCE</scope>
    <source>
        <strain evidence="2">Hp1</strain>
    </source>
</reference>
<feature type="region of interest" description="Disordered" evidence="1">
    <location>
        <begin position="105"/>
        <end position="127"/>
    </location>
</feature>
<evidence type="ECO:0000256" key="1">
    <source>
        <dbReference type="SAM" id="MobiDB-lite"/>
    </source>
</evidence>
<sequence length="484" mass="55467">MATVPVVSEYEAKRLRRIAENHDKLQALDVPSLAVARPLATTRKTQTRPVEALPLEPPRKSLRQRKERYVGHEQHTPPAHRDPLDCTRVGLAKQLHCGKRLVGRPSDVAEHSQSVNEPKQGVGDAGTPRDECMLKHEQVLLESVDWRTRRKRQAQAAKRQAAVKLQAKRRAQRAQAKRELQAMQLHERRMRQEHKERLQLARLVEKELALQQRIEEGELMRMEDRAARQVARQAARDRKLQQLAVQKAEWKDTVGDVVAERQRTARARREARDKEMYPVRKLPLPFVHMTDQTDGGSGRAKPVRGTPLLKVEAHLFHAFALGKQFLPPGKNAVMQGMCPGGYTARFRHDVDVHGWANALTLFVHGTTGLFYRYMFEEHVLHGRTFVSFRWTRCQDVTPSMLCRLSRIQKGDERLRLDGESYDATATAEQPEPLLLFVQYPKGPYIYCGRLGVLGHRAEPLEISFQLLDVNALNWRQLFTLLTSG</sequence>
<name>A0AAV0TT74_HYABA</name>
<dbReference type="Proteomes" id="UP001162031">
    <property type="component" value="Unassembled WGS sequence"/>
</dbReference>
<keyword evidence="3" id="KW-1185">Reference proteome</keyword>
<comment type="caution">
    <text evidence="2">The sequence shown here is derived from an EMBL/GenBank/DDBJ whole genome shotgun (WGS) entry which is preliminary data.</text>
</comment>
<evidence type="ECO:0000313" key="2">
    <source>
        <dbReference type="EMBL" id="CAI5727176.1"/>
    </source>
</evidence>
<evidence type="ECO:0000313" key="3">
    <source>
        <dbReference type="Proteomes" id="UP001162031"/>
    </source>
</evidence>